<protein>
    <submittedName>
        <fullName evidence="2">Metallophosphoesterase family protein</fullName>
    </submittedName>
</protein>
<evidence type="ECO:0000313" key="3">
    <source>
        <dbReference type="Proteomes" id="UP001183176"/>
    </source>
</evidence>
<keyword evidence="3" id="KW-1185">Reference proteome</keyword>
<reference evidence="3" key="1">
    <citation type="submission" date="2023-07" db="EMBL/GenBank/DDBJ databases">
        <title>30 novel species of actinomycetes from the DSMZ collection.</title>
        <authorList>
            <person name="Nouioui I."/>
        </authorList>
    </citation>
    <scope>NUCLEOTIDE SEQUENCE [LARGE SCALE GENOMIC DNA]</scope>
    <source>
        <strain evidence="3">DSM 44399</strain>
    </source>
</reference>
<name>A0ABU2JEG4_9ACTN</name>
<dbReference type="EMBL" id="JAVREH010000037">
    <property type="protein sequence ID" value="MDT0263370.1"/>
    <property type="molecule type" value="Genomic_DNA"/>
</dbReference>
<dbReference type="InterPro" id="IPR004843">
    <property type="entry name" value="Calcineurin-like_PHP"/>
</dbReference>
<evidence type="ECO:0000313" key="2">
    <source>
        <dbReference type="EMBL" id="MDT0263370.1"/>
    </source>
</evidence>
<accession>A0ABU2JEG4</accession>
<sequence>MSASLPSLRSSLAGARCDAHPSGLRRSVVAVGALGAVTAAYGGLVERNLFTLRRFDVPVLDPGTPELRVLHISDLHLTAAQKRKQAWISDLARLRPDYVINTGDTSSDPNGIPAIMAALGPLFDFPGAFVPGNNDYYLPQPKNPARYFLPDKTGDLTGRKRMPWAELAAAMAGAGWLDLTHQRATVDVAGVSIALAGTDDPHLRRARYAKIAGAADPDAAVRIGVIHSPEPAMLNSFTGDGYDLVLAGHTHGGQIRVPFGPAIVTNCGIDVHRARWLHQWDSRMWFNVCAGLGTNPFMPFRIACRPEAVLLTLVARDARPH</sequence>
<dbReference type="PANTHER" id="PTHR31302:SF20">
    <property type="entry name" value="CONSERVED PROTEIN"/>
    <property type="match status" value="1"/>
</dbReference>
<dbReference type="Pfam" id="PF00149">
    <property type="entry name" value="Metallophos"/>
    <property type="match status" value="1"/>
</dbReference>
<feature type="domain" description="Calcineurin-like phosphoesterase" evidence="1">
    <location>
        <begin position="67"/>
        <end position="252"/>
    </location>
</feature>
<comment type="caution">
    <text evidence="2">The sequence shown here is derived from an EMBL/GenBank/DDBJ whole genome shotgun (WGS) entry which is preliminary data.</text>
</comment>
<gene>
    <name evidence="2" type="ORF">RM423_18465</name>
</gene>
<evidence type="ECO:0000259" key="1">
    <source>
        <dbReference type="Pfam" id="PF00149"/>
    </source>
</evidence>
<organism evidence="2 3">
    <name type="scientific">Jatrophihabitans lederbergiae</name>
    <dbReference type="NCBI Taxonomy" id="3075547"/>
    <lineage>
        <taxon>Bacteria</taxon>
        <taxon>Bacillati</taxon>
        <taxon>Actinomycetota</taxon>
        <taxon>Actinomycetes</taxon>
        <taxon>Jatrophihabitantales</taxon>
        <taxon>Jatrophihabitantaceae</taxon>
        <taxon>Jatrophihabitans</taxon>
    </lineage>
</organism>
<proteinExistence type="predicted"/>
<dbReference type="InterPro" id="IPR051158">
    <property type="entry name" value="Metallophosphoesterase_sf"/>
</dbReference>
<dbReference type="Proteomes" id="UP001183176">
    <property type="component" value="Unassembled WGS sequence"/>
</dbReference>
<dbReference type="InterPro" id="IPR029052">
    <property type="entry name" value="Metallo-depent_PP-like"/>
</dbReference>
<dbReference type="SUPFAM" id="SSF56300">
    <property type="entry name" value="Metallo-dependent phosphatases"/>
    <property type="match status" value="1"/>
</dbReference>
<dbReference type="Gene3D" id="3.60.21.10">
    <property type="match status" value="1"/>
</dbReference>
<dbReference type="PANTHER" id="PTHR31302">
    <property type="entry name" value="TRANSMEMBRANE PROTEIN WITH METALLOPHOSPHOESTERASE DOMAIN-RELATED"/>
    <property type="match status" value="1"/>
</dbReference>